<evidence type="ECO:0000256" key="7">
    <source>
        <dbReference type="ARBA" id="ARBA00022692"/>
    </source>
</evidence>
<dbReference type="Pfam" id="PF04205">
    <property type="entry name" value="FMN_bind"/>
    <property type="match status" value="1"/>
</dbReference>
<dbReference type="PANTHER" id="PTHR37838:SF1">
    <property type="entry name" value="NA(+)-TRANSLOCATING NADH-QUINONE REDUCTASE SUBUNIT C"/>
    <property type="match status" value="1"/>
</dbReference>
<keyword evidence="13" id="KW-0830">Ubiquinone</keyword>
<evidence type="ECO:0000256" key="5">
    <source>
        <dbReference type="ARBA" id="ARBA00022630"/>
    </source>
</evidence>
<evidence type="ECO:0000256" key="3">
    <source>
        <dbReference type="ARBA" id="ARBA00022519"/>
    </source>
</evidence>
<feature type="transmembrane region" description="Helical" evidence="16">
    <location>
        <begin position="12"/>
        <end position="31"/>
    </location>
</feature>
<feature type="domain" description="FMN-binding" evidence="17">
    <location>
        <begin position="103"/>
        <end position="194"/>
    </location>
</feature>
<evidence type="ECO:0000259" key="17">
    <source>
        <dbReference type="SMART" id="SM00900"/>
    </source>
</evidence>
<evidence type="ECO:0000256" key="12">
    <source>
        <dbReference type="ARBA" id="ARBA00023065"/>
    </source>
</evidence>
<keyword evidence="7 16" id="KW-0812">Transmembrane</keyword>
<evidence type="ECO:0000313" key="19">
    <source>
        <dbReference type="Proteomes" id="UP001314903"/>
    </source>
</evidence>
<accession>A0ABS4KKD4</accession>
<evidence type="ECO:0000256" key="9">
    <source>
        <dbReference type="ARBA" id="ARBA00022989"/>
    </source>
</evidence>
<keyword evidence="2" id="KW-1003">Cell membrane</keyword>
<keyword evidence="3" id="KW-0997">Cell inner membrane</keyword>
<keyword evidence="4" id="KW-0597">Phosphoprotein</keyword>
<evidence type="ECO:0000256" key="8">
    <source>
        <dbReference type="ARBA" id="ARBA00022967"/>
    </source>
</evidence>
<keyword evidence="6" id="KW-0288">FMN</keyword>
<evidence type="ECO:0000256" key="16">
    <source>
        <dbReference type="SAM" id="Phobius"/>
    </source>
</evidence>
<sequence length="203" mass="22797">MSKGKTKKTLFYPVAFMVAMSMIMSLALATLNQVTYGIIKEQEENQTRRSILSALGLESTSDDEIERIFRENMSEQMWNEEIYYIYSEGNEEVAYVFPILGSAVWGSVEAFGAMDKERTTLLGVDFVRHSETPGLGGRIEDDWYKEQFRGIDITGDMPYVVYRPAPEGNVDTISGATSTSNAVLALINENIHEFKNFKEEGGA</sequence>
<dbReference type="Proteomes" id="UP001314903">
    <property type="component" value="Unassembled WGS sequence"/>
</dbReference>
<dbReference type="GO" id="GO:0016491">
    <property type="term" value="F:oxidoreductase activity"/>
    <property type="evidence" value="ECO:0007669"/>
    <property type="project" value="UniProtKB-KW"/>
</dbReference>
<keyword evidence="1" id="KW-0813">Transport</keyword>
<dbReference type="SMART" id="SM00900">
    <property type="entry name" value="FMN_bind"/>
    <property type="match status" value="1"/>
</dbReference>
<keyword evidence="15" id="KW-0739">Sodium transport</keyword>
<dbReference type="InterPro" id="IPR007329">
    <property type="entry name" value="FMN-bd"/>
</dbReference>
<evidence type="ECO:0000256" key="6">
    <source>
        <dbReference type="ARBA" id="ARBA00022643"/>
    </source>
</evidence>
<comment type="caution">
    <text evidence="18">The sequence shown here is derived from an EMBL/GenBank/DDBJ whole genome shotgun (WGS) entry which is preliminary data.</text>
</comment>
<dbReference type="InterPro" id="IPR010204">
    <property type="entry name" value="NqrC"/>
</dbReference>
<keyword evidence="11" id="KW-0915">Sodium</keyword>
<keyword evidence="12" id="KW-0406">Ion transport</keyword>
<evidence type="ECO:0000256" key="1">
    <source>
        <dbReference type="ARBA" id="ARBA00022448"/>
    </source>
</evidence>
<evidence type="ECO:0000256" key="2">
    <source>
        <dbReference type="ARBA" id="ARBA00022475"/>
    </source>
</evidence>
<keyword evidence="8" id="KW-1278">Translocase</keyword>
<keyword evidence="18" id="KW-0560">Oxidoreductase</keyword>
<dbReference type="RefSeq" id="WP_209661300.1">
    <property type="nucleotide sequence ID" value="NZ_JAGGLI010000024.1"/>
</dbReference>
<dbReference type="EMBL" id="JAGGLI010000024">
    <property type="protein sequence ID" value="MBP2028244.1"/>
    <property type="molecule type" value="Genomic_DNA"/>
</dbReference>
<keyword evidence="9 16" id="KW-1133">Transmembrane helix</keyword>
<evidence type="ECO:0000256" key="4">
    <source>
        <dbReference type="ARBA" id="ARBA00022553"/>
    </source>
</evidence>
<keyword evidence="14 16" id="KW-0472">Membrane</keyword>
<dbReference type="PANTHER" id="PTHR37838">
    <property type="entry name" value="NA(+)-TRANSLOCATING NADH-QUINONE REDUCTASE SUBUNIT C"/>
    <property type="match status" value="1"/>
</dbReference>
<proteinExistence type="predicted"/>
<evidence type="ECO:0000256" key="15">
    <source>
        <dbReference type="ARBA" id="ARBA00023201"/>
    </source>
</evidence>
<protein>
    <submittedName>
        <fullName evidence="18">Na+-transporting NADH:ubiquinone oxidoreductase subunit C</fullName>
        <ecNumber evidence="18">1.6.5.-</ecNumber>
    </submittedName>
</protein>
<dbReference type="EC" id="1.6.5.-" evidence="18"/>
<name>A0ABS4KKD4_9FIRM</name>
<reference evidence="18 19" key="1">
    <citation type="submission" date="2021-03" db="EMBL/GenBank/DDBJ databases">
        <title>Genomic Encyclopedia of Type Strains, Phase IV (KMG-IV): sequencing the most valuable type-strain genomes for metagenomic binning, comparative biology and taxonomic classification.</title>
        <authorList>
            <person name="Goeker M."/>
        </authorList>
    </citation>
    <scope>NUCLEOTIDE SEQUENCE [LARGE SCALE GENOMIC DNA]</scope>
    <source>
        <strain evidence="18 19">DSM 27512</strain>
    </source>
</reference>
<keyword evidence="5" id="KW-0285">Flavoprotein</keyword>
<evidence type="ECO:0000256" key="11">
    <source>
        <dbReference type="ARBA" id="ARBA00023053"/>
    </source>
</evidence>
<evidence type="ECO:0000313" key="18">
    <source>
        <dbReference type="EMBL" id="MBP2028244.1"/>
    </source>
</evidence>
<evidence type="ECO:0000256" key="14">
    <source>
        <dbReference type="ARBA" id="ARBA00023136"/>
    </source>
</evidence>
<gene>
    <name evidence="18" type="ORF">J2Z35_002045</name>
</gene>
<evidence type="ECO:0000256" key="10">
    <source>
        <dbReference type="ARBA" id="ARBA00023027"/>
    </source>
</evidence>
<organism evidence="18 19">
    <name type="scientific">Acetoanaerobium pronyense</name>
    <dbReference type="NCBI Taxonomy" id="1482736"/>
    <lineage>
        <taxon>Bacteria</taxon>
        <taxon>Bacillati</taxon>
        <taxon>Bacillota</taxon>
        <taxon>Clostridia</taxon>
        <taxon>Peptostreptococcales</taxon>
        <taxon>Filifactoraceae</taxon>
        <taxon>Acetoanaerobium</taxon>
    </lineage>
</organism>
<keyword evidence="10" id="KW-0520">NAD</keyword>
<keyword evidence="19" id="KW-1185">Reference proteome</keyword>
<evidence type="ECO:0000256" key="13">
    <source>
        <dbReference type="ARBA" id="ARBA00023075"/>
    </source>
</evidence>